<gene>
    <name evidence="1" type="ORF">EET67_16010</name>
</gene>
<dbReference type="Proteomes" id="UP000281647">
    <property type="component" value="Unassembled WGS sequence"/>
</dbReference>
<name>A0A432V3I7_9HYPH</name>
<dbReference type="EMBL" id="RKST01000016">
    <property type="protein sequence ID" value="RUM96741.1"/>
    <property type="molecule type" value="Genomic_DNA"/>
</dbReference>
<organism evidence="1 2">
    <name type="scientific">Borborobacter arsenicus</name>
    <dbReference type="NCBI Taxonomy" id="1851146"/>
    <lineage>
        <taxon>Bacteria</taxon>
        <taxon>Pseudomonadati</taxon>
        <taxon>Pseudomonadota</taxon>
        <taxon>Alphaproteobacteria</taxon>
        <taxon>Hyphomicrobiales</taxon>
        <taxon>Phyllobacteriaceae</taxon>
        <taxon>Borborobacter</taxon>
    </lineage>
</organism>
<dbReference type="RefSeq" id="WP_128627544.1">
    <property type="nucleotide sequence ID" value="NZ_RKST01000016.1"/>
</dbReference>
<dbReference type="AlphaFoldDB" id="A0A432V3I7"/>
<evidence type="ECO:0000313" key="2">
    <source>
        <dbReference type="Proteomes" id="UP000281647"/>
    </source>
</evidence>
<reference evidence="1 2" key="1">
    <citation type="submission" date="2018-11" db="EMBL/GenBank/DDBJ databases">
        <title>Pseudaminobacter arsenicus sp. nov., an arsenic-resistant bacterium isolated from arsenic-rich aquifers.</title>
        <authorList>
            <person name="Mu Y."/>
        </authorList>
    </citation>
    <scope>NUCLEOTIDE SEQUENCE [LARGE SCALE GENOMIC DNA]</scope>
    <source>
        <strain evidence="1 2">CB3</strain>
    </source>
</reference>
<accession>A0A432V3I7</accession>
<protein>
    <submittedName>
        <fullName evidence="1">Uncharacterized protein</fullName>
    </submittedName>
</protein>
<keyword evidence="2" id="KW-1185">Reference proteome</keyword>
<sequence>MLDIDLPPLSLQEKITINLTLFFLSPNHSRIYRYKALDADHGKPSEITVDSAAPGRDNPHEYMRYAGQSSIGV</sequence>
<comment type="caution">
    <text evidence="1">The sequence shown here is derived from an EMBL/GenBank/DDBJ whole genome shotgun (WGS) entry which is preliminary data.</text>
</comment>
<evidence type="ECO:0000313" key="1">
    <source>
        <dbReference type="EMBL" id="RUM96741.1"/>
    </source>
</evidence>
<proteinExistence type="predicted"/>